<organism evidence="4 5">
    <name type="scientific">Streptomyces carpinensis</name>
    <dbReference type="NCBI Taxonomy" id="66369"/>
    <lineage>
        <taxon>Bacteria</taxon>
        <taxon>Bacillati</taxon>
        <taxon>Actinomycetota</taxon>
        <taxon>Actinomycetes</taxon>
        <taxon>Kitasatosporales</taxon>
        <taxon>Streptomycetaceae</taxon>
        <taxon>Streptomyces</taxon>
    </lineage>
</organism>
<dbReference type="EMBL" id="JBEPCU010001970">
    <property type="protein sequence ID" value="MER6984717.1"/>
    <property type="molecule type" value="Genomic_DNA"/>
</dbReference>
<keyword evidence="5" id="KW-1185">Reference proteome</keyword>
<protein>
    <submittedName>
        <fullName evidence="4">TetR-like C-terminal domain-containing protein</fullName>
    </submittedName>
</protein>
<sequence>LLRTFTESRRADLRRILQRGRDRGELPADRDVELLIDQFYGFFWYRFLLGHGPLDTPTAERITDSLLGWAGAAEGPQESSTAATASISTS</sequence>
<dbReference type="Gene3D" id="1.10.357.10">
    <property type="entry name" value="Tetracycline Repressor, domain 2"/>
    <property type="match status" value="1"/>
</dbReference>
<accession>A0ABV1WKK3</accession>
<gene>
    <name evidence="4" type="ORF">ABT317_49185</name>
</gene>
<dbReference type="SUPFAM" id="SSF48498">
    <property type="entry name" value="Tetracyclin repressor-like, C-terminal domain"/>
    <property type="match status" value="1"/>
</dbReference>
<evidence type="ECO:0000256" key="1">
    <source>
        <dbReference type="ARBA" id="ARBA00023015"/>
    </source>
</evidence>
<feature type="non-terminal residue" evidence="4">
    <location>
        <position position="1"/>
    </location>
</feature>
<evidence type="ECO:0000256" key="2">
    <source>
        <dbReference type="ARBA" id="ARBA00023163"/>
    </source>
</evidence>
<name>A0ABV1WKK3_9ACTN</name>
<dbReference type="InterPro" id="IPR036271">
    <property type="entry name" value="Tet_transcr_reg_TetR-rel_C_sf"/>
</dbReference>
<keyword evidence="2" id="KW-0804">Transcription</keyword>
<comment type="caution">
    <text evidence="4">The sequence shown here is derived from an EMBL/GenBank/DDBJ whole genome shotgun (WGS) entry which is preliminary data.</text>
</comment>
<evidence type="ECO:0000313" key="4">
    <source>
        <dbReference type="EMBL" id="MER6984717.1"/>
    </source>
</evidence>
<dbReference type="InterPro" id="IPR011075">
    <property type="entry name" value="TetR_C"/>
</dbReference>
<feature type="domain" description="Tetracyclin repressor-like C-terminal" evidence="3">
    <location>
        <begin position="2"/>
        <end position="65"/>
    </location>
</feature>
<dbReference type="Proteomes" id="UP001458415">
    <property type="component" value="Unassembled WGS sequence"/>
</dbReference>
<proteinExistence type="predicted"/>
<reference evidence="4 5" key="1">
    <citation type="submission" date="2024-06" db="EMBL/GenBank/DDBJ databases">
        <title>The Natural Products Discovery Center: Release of the First 8490 Sequenced Strains for Exploring Actinobacteria Biosynthetic Diversity.</title>
        <authorList>
            <person name="Kalkreuter E."/>
            <person name="Kautsar S.A."/>
            <person name="Yang D."/>
            <person name="Bader C.D."/>
            <person name="Teijaro C.N."/>
            <person name="Fluegel L."/>
            <person name="Davis C.M."/>
            <person name="Simpson J.R."/>
            <person name="Lauterbach L."/>
            <person name="Steele A.D."/>
            <person name="Gui C."/>
            <person name="Meng S."/>
            <person name="Li G."/>
            <person name="Viehrig K."/>
            <person name="Ye F."/>
            <person name="Su P."/>
            <person name="Kiefer A.F."/>
            <person name="Nichols A."/>
            <person name="Cepeda A.J."/>
            <person name="Yan W."/>
            <person name="Fan B."/>
            <person name="Jiang Y."/>
            <person name="Adhikari A."/>
            <person name="Zheng C.-J."/>
            <person name="Schuster L."/>
            <person name="Cowan T.M."/>
            <person name="Smanski M.J."/>
            <person name="Chevrette M.G."/>
            <person name="De Carvalho L.P.S."/>
            <person name="Shen B."/>
        </authorList>
    </citation>
    <scope>NUCLEOTIDE SEQUENCE [LARGE SCALE GENOMIC DNA]</scope>
    <source>
        <strain evidence="4 5">NPDC000634</strain>
    </source>
</reference>
<evidence type="ECO:0000313" key="5">
    <source>
        <dbReference type="Proteomes" id="UP001458415"/>
    </source>
</evidence>
<dbReference type="Pfam" id="PF16859">
    <property type="entry name" value="TetR_C_11"/>
    <property type="match status" value="1"/>
</dbReference>
<keyword evidence="1" id="KW-0805">Transcription regulation</keyword>
<evidence type="ECO:0000259" key="3">
    <source>
        <dbReference type="Pfam" id="PF16859"/>
    </source>
</evidence>